<name>A0A1G2KW02_9BACT</name>
<dbReference type="SUPFAM" id="SSF143011">
    <property type="entry name" value="RelE-like"/>
    <property type="match status" value="1"/>
</dbReference>
<gene>
    <name evidence="2" type="ORF">A3J58_00365</name>
</gene>
<sequence length="81" mass="10155">MNLYYSPRLKADIRKISKEIRQKFYKQAELLRRNLSHPSLRAKKYNEAEDIWQARIDRKYRFYFRIERDTYTLITIKRHSD</sequence>
<dbReference type="Gene3D" id="3.30.2310.20">
    <property type="entry name" value="RelE-like"/>
    <property type="match status" value="1"/>
</dbReference>
<keyword evidence="1" id="KW-1277">Toxin-antitoxin system</keyword>
<evidence type="ECO:0000313" key="2">
    <source>
        <dbReference type="EMBL" id="OHA03580.1"/>
    </source>
</evidence>
<dbReference type="Proteomes" id="UP000178510">
    <property type="component" value="Unassembled WGS sequence"/>
</dbReference>
<comment type="caution">
    <text evidence="2">The sequence shown here is derived from an EMBL/GenBank/DDBJ whole genome shotgun (WGS) entry which is preliminary data.</text>
</comment>
<dbReference type="InterPro" id="IPR035093">
    <property type="entry name" value="RelE/ParE_toxin_dom_sf"/>
</dbReference>
<evidence type="ECO:0000256" key="1">
    <source>
        <dbReference type="ARBA" id="ARBA00022649"/>
    </source>
</evidence>
<dbReference type="AlphaFoldDB" id="A0A1G2KW02"/>
<dbReference type="EMBL" id="MHQM01000023">
    <property type="protein sequence ID" value="OHA03580.1"/>
    <property type="molecule type" value="Genomic_DNA"/>
</dbReference>
<evidence type="ECO:0000313" key="3">
    <source>
        <dbReference type="Proteomes" id="UP000178510"/>
    </source>
</evidence>
<dbReference type="InterPro" id="IPR007712">
    <property type="entry name" value="RelE/ParE_toxin"/>
</dbReference>
<organism evidence="2 3">
    <name type="scientific">Candidatus Sungbacteria bacterium RIFCSPHIGHO2_02_FULL_52_23</name>
    <dbReference type="NCBI Taxonomy" id="1802274"/>
    <lineage>
        <taxon>Bacteria</taxon>
        <taxon>Candidatus Sungiibacteriota</taxon>
    </lineage>
</organism>
<protein>
    <submittedName>
        <fullName evidence="2">Uncharacterized protein</fullName>
    </submittedName>
</protein>
<dbReference type="STRING" id="1802274.A3J58_00365"/>
<reference evidence="2 3" key="1">
    <citation type="journal article" date="2016" name="Nat. Commun.">
        <title>Thousands of microbial genomes shed light on interconnected biogeochemical processes in an aquifer system.</title>
        <authorList>
            <person name="Anantharaman K."/>
            <person name="Brown C.T."/>
            <person name="Hug L.A."/>
            <person name="Sharon I."/>
            <person name="Castelle C.J."/>
            <person name="Probst A.J."/>
            <person name="Thomas B.C."/>
            <person name="Singh A."/>
            <person name="Wilkins M.J."/>
            <person name="Karaoz U."/>
            <person name="Brodie E.L."/>
            <person name="Williams K.H."/>
            <person name="Hubbard S.S."/>
            <person name="Banfield J.F."/>
        </authorList>
    </citation>
    <scope>NUCLEOTIDE SEQUENCE [LARGE SCALE GENOMIC DNA]</scope>
</reference>
<accession>A0A1G2KW02</accession>
<dbReference type="Pfam" id="PF05016">
    <property type="entry name" value="ParE_toxin"/>
    <property type="match status" value="1"/>
</dbReference>
<proteinExistence type="predicted"/>